<organism evidence="2 3">
    <name type="scientific">Xanthomonas bonasiae</name>
    <dbReference type="NCBI Taxonomy" id="2810351"/>
    <lineage>
        <taxon>Bacteria</taxon>
        <taxon>Pseudomonadati</taxon>
        <taxon>Pseudomonadota</taxon>
        <taxon>Gammaproteobacteria</taxon>
        <taxon>Lysobacterales</taxon>
        <taxon>Lysobacteraceae</taxon>
        <taxon>Xanthomonas</taxon>
    </lineage>
</organism>
<dbReference type="EMBL" id="JAFIWB010000006">
    <property type="protein sequence ID" value="MBN6102131.1"/>
    <property type="molecule type" value="Genomic_DNA"/>
</dbReference>
<evidence type="ECO:0000259" key="1">
    <source>
        <dbReference type="Pfam" id="PF08241"/>
    </source>
</evidence>
<dbReference type="GO" id="GO:0032259">
    <property type="term" value="P:methylation"/>
    <property type="evidence" value="ECO:0007669"/>
    <property type="project" value="UniProtKB-KW"/>
</dbReference>
<dbReference type="InterPro" id="IPR029063">
    <property type="entry name" value="SAM-dependent_MTases_sf"/>
</dbReference>
<gene>
    <name evidence="2" type="ORF">JR064_08135</name>
</gene>
<reference evidence="2 3" key="1">
    <citation type="submission" date="2021-02" db="EMBL/GenBank/DDBJ databases">
        <title>Taxonomically Unique Crown Gall-Associated Xanthomonas Stains Have Deficiency in Virulence Repertories.</title>
        <authorList>
            <person name="Mafakheri H."/>
            <person name="Taghavi S.M."/>
            <person name="Dimkic I."/>
            <person name="Nemanja K."/>
            <person name="Osdaghi E."/>
        </authorList>
    </citation>
    <scope>NUCLEOTIDE SEQUENCE [LARGE SCALE GENOMIC DNA]</scope>
    <source>
        <strain evidence="2 3">FX4</strain>
    </source>
</reference>
<feature type="domain" description="Methyltransferase type 11" evidence="1">
    <location>
        <begin position="38"/>
        <end position="123"/>
    </location>
</feature>
<dbReference type="SUPFAM" id="SSF53335">
    <property type="entry name" value="S-adenosyl-L-methionine-dependent methyltransferases"/>
    <property type="match status" value="1"/>
</dbReference>
<evidence type="ECO:0000313" key="3">
    <source>
        <dbReference type="Proteomes" id="UP000695802"/>
    </source>
</evidence>
<sequence length="270" mass="30284">MSASEHHLKSLQAIRAYELCQALAFFPVPAPGREVTVLELGAGTGQQALMLREAGYEVRAVDLPSSHYHDARVFEVEDYDGRTLPFADGAFDIVFSSNVLEHVADIDRILDETRRVLKRDGQAVHVLPSSSCRLWSIPGHYLWLARRVLQRVSTSTKAPAEGENSVAIPKTPSGLEEWLKTLFPSRHGERGNVLTETFYFSRSWWLQAFQKGGFEAVTIHSTGIFYTMCNSFAHKLSIARRKNLSSLLGSSCHIYVLRKLNHMPDKEVLG</sequence>
<dbReference type="Gene3D" id="3.40.50.150">
    <property type="entry name" value="Vaccinia Virus protein VP39"/>
    <property type="match status" value="1"/>
</dbReference>
<protein>
    <submittedName>
        <fullName evidence="2">Class I SAM-dependent methyltransferase</fullName>
    </submittedName>
</protein>
<dbReference type="GO" id="GO:0008168">
    <property type="term" value="F:methyltransferase activity"/>
    <property type="evidence" value="ECO:0007669"/>
    <property type="project" value="UniProtKB-KW"/>
</dbReference>
<name>A0ABS3B1Q2_9XANT</name>
<dbReference type="CDD" id="cd02440">
    <property type="entry name" value="AdoMet_MTases"/>
    <property type="match status" value="1"/>
</dbReference>
<dbReference type="RefSeq" id="WP_206229389.1">
    <property type="nucleotide sequence ID" value="NZ_JAFIWB010000006.1"/>
</dbReference>
<proteinExistence type="predicted"/>
<keyword evidence="2" id="KW-0808">Transferase</keyword>
<dbReference type="Proteomes" id="UP000695802">
    <property type="component" value="Unassembled WGS sequence"/>
</dbReference>
<dbReference type="PANTHER" id="PTHR43591:SF24">
    <property type="entry name" value="2-METHOXY-6-POLYPRENYL-1,4-BENZOQUINOL METHYLASE, MITOCHONDRIAL"/>
    <property type="match status" value="1"/>
</dbReference>
<evidence type="ECO:0000313" key="2">
    <source>
        <dbReference type="EMBL" id="MBN6102131.1"/>
    </source>
</evidence>
<dbReference type="InterPro" id="IPR013216">
    <property type="entry name" value="Methyltransf_11"/>
</dbReference>
<accession>A0ABS3B1Q2</accession>
<dbReference type="Pfam" id="PF08241">
    <property type="entry name" value="Methyltransf_11"/>
    <property type="match status" value="1"/>
</dbReference>
<dbReference type="PANTHER" id="PTHR43591">
    <property type="entry name" value="METHYLTRANSFERASE"/>
    <property type="match status" value="1"/>
</dbReference>
<keyword evidence="3" id="KW-1185">Reference proteome</keyword>
<comment type="caution">
    <text evidence="2">The sequence shown here is derived from an EMBL/GenBank/DDBJ whole genome shotgun (WGS) entry which is preliminary data.</text>
</comment>
<keyword evidence="2" id="KW-0489">Methyltransferase</keyword>